<dbReference type="EMBL" id="OX459942">
    <property type="protein sequence ID" value="CAI9176938.1"/>
    <property type="molecule type" value="Genomic_DNA"/>
</dbReference>
<protein>
    <submittedName>
        <fullName evidence="2">Uncharacterized protein</fullName>
    </submittedName>
</protein>
<reference evidence="2" key="1">
    <citation type="submission" date="2023-04" db="EMBL/GenBank/DDBJ databases">
        <authorList>
            <consortium name="ELIXIR-Norway"/>
        </authorList>
    </citation>
    <scope>NUCLEOTIDE SEQUENCE [LARGE SCALE GENOMIC DNA]</scope>
</reference>
<evidence type="ECO:0000313" key="3">
    <source>
        <dbReference type="Proteomes" id="UP001176941"/>
    </source>
</evidence>
<evidence type="ECO:0000256" key="1">
    <source>
        <dbReference type="SAM" id="MobiDB-lite"/>
    </source>
</evidence>
<feature type="region of interest" description="Disordered" evidence="1">
    <location>
        <begin position="105"/>
        <end position="124"/>
    </location>
</feature>
<sequence>MSQSLIKLMSIDILLKYHLLSLVNILILSPSMVNAMIYPVHGFHVRKDFLPLVLGVLSANSLQLSDPSGFALSAEICFTQEAPPHPVMDQCEYKGLDNSAQLRTAVKGHSSTRDPHSSARPVTGPASQTFLSTILLPSPPVLPKVLTVRALFNDTLLTKLHLRICFPRNLL</sequence>
<name>A0ABN8ZTS3_RANTA</name>
<gene>
    <name evidence="2" type="ORF">MRATA1EN1_LOCUS25900</name>
</gene>
<organism evidence="2 3">
    <name type="scientific">Rangifer tarandus platyrhynchus</name>
    <name type="common">Svalbard reindeer</name>
    <dbReference type="NCBI Taxonomy" id="3082113"/>
    <lineage>
        <taxon>Eukaryota</taxon>
        <taxon>Metazoa</taxon>
        <taxon>Chordata</taxon>
        <taxon>Craniata</taxon>
        <taxon>Vertebrata</taxon>
        <taxon>Euteleostomi</taxon>
        <taxon>Mammalia</taxon>
        <taxon>Eutheria</taxon>
        <taxon>Laurasiatheria</taxon>
        <taxon>Artiodactyla</taxon>
        <taxon>Ruminantia</taxon>
        <taxon>Pecora</taxon>
        <taxon>Cervidae</taxon>
        <taxon>Odocoileinae</taxon>
        <taxon>Rangifer</taxon>
    </lineage>
</organism>
<accession>A0ABN8ZTS3</accession>
<dbReference type="Proteomes" id="UP001176941">
    <property type="component" value="Chromosome 6"/>
</dbReference>
<proteinExistence type="predicted"/>
<keyword evidence="3" id="KW-1185">Reference proteome</keyword>
<evidence type="ECO:0000313" key="2">
    <source>
        <dbReference type="EMBL" id="CAI9176938.1"/>
    </source>
</evidence>